<gene>
    <name evidence="3" type="ORF">E5162_11880</name>
</gene>
<dbReference type="AlphaFoldDB" id="A0A4S2H9S5"/>
<feature type="transmembrane region" description="Helical" evidence="1">
    <location>
        <begin position="41"/>
        <end position="58"/>
    </location>
</feature>
<dbReference type="PANTHER" id="PTHR28008">
    <property type="entry name" value="DOMAIN PROTEIN, PUTATIVE (AFU_ORTHOLOGUE AFUA_3G10980)-RELATED"/>
    <property type="match status" value="1"/>
</dbReference>
<feature type="transmembrane region" description="Helical" evidence="1">
    <location>
        <begin position="70"/>
        <end position="90"/>
    </location>
</feature>
<evidence type="ECO:0000313" key="4">
    <source>
        <dbReference type="Proteomes" id="UP000305451"/>
    </source>
</evidence>
<dbReference type="OrthoDB" id="7632002at2"/>
<evidence type="ECO:0000259" key="2">
    <source>
        <dbReference type="Pfam" id="PF04892"/>
    </source>
</evidence>
<comment type="caution">
    <text evidence="3">The sequence shown here is derived from an EMBL/GenBank/DDBJ whole genome shotgun (WGS) entry which is preliminary data.</text>
</comment>
<keyword evidence="1" id="KW-0472">Membrane</keyword>
<evidence type="ECO:0000313" key="3">
    <source>
        <dbReference type="EMBL" id="TGY92576.1"/>
    </source>
</evidence>
<proteinExistence type="predicted"/>
<protein>
    <submittedName>
        <fullName evidence="3">VanZ family protein</fullName>
    </submittedName>
</protein>
<feature type="domain" description="VanZ-like" evidence="2">
    <location>
        <begin position="20"/>
        <end position="88"/>
    </location>
</feature>
<dbReference type="EMBL" id="SRXV01000003">
    <property type="protein sequence ID" value="TGY92576.1"/>
    <property type="molecule type" value="Genomic_DNA"/>
</dbReference>
<sequence length="99" mass="10673">MALRPGAPGHTSILGWDKLDHISAFGALALLARMGWPKWRWVYPAIALAGYGLLIELVQASPLIHRTASVADLVADAIGIALGMALAFGIERVLRLFNR</sequence>
<keyword evidence="1" id="KW-1133">Transmembrane helix</keyword>
<dbReference type="Pfam" id="PF04892">
    <property type="entry name" value="VanZ"/>
    <property type="match status" value="1"/>
</dbReference>
<dbReference type="InterPro" id="IPR006976">
    <property type="entry name" value="VanZ-like"/>
</dbReference>
<reference evidence="3 4" key="1">
    <citation type="journal article" date="2013" name="Int. J. Syst. Evol. Microbiol.">
        <title>Marinicauda pacifica gen. nov., sp. nov., a prosthecate alphaproteobacterium of the family Hyphomonadaceae isolated from deep seawater.</title>
        <authorList>
            <person name="Zhang X.Y."/>
            <person name="Li G.W."/>
            <person name="Wang C.S."/>
            <person name="Zhang Y.J."/>
            <person name="Xu X.W."/>
            <person name="Li H."/>
            <person name="Liu A."/>
            <person name="Liu C."/>
            <person name="Xie B.B."/>
            <person name="Qin Q.L."/>
            <person name="Xu Z."/>
            <person name="Chen X.L."/>
            <person name="Zhou B.C."/>
            <person name="Zhang Y.Z."/>
        </authorList>
    </citation>
    <scope>NUCLEOTIDE SEQUENCE [LARGE SCALE GENOMIC DNA]</scope>
    <source>
        <strain evidence="3 4">P-1 km-3</strain>
    </source>
</reference>
<name>A0A4S2H9S5_9PROT</name>
<keyword evidence="4" id="KW-1185">Reference proteome</keyword>
<accession>A0A4S2H9S5</accession>
<dbReference type="Proteomes" id="UP000305451">
    <property type="component" value="Unassembled WGS sequence"/>
</dbReference>
<dbReference type="PANTHER" id="PTHR28008:SF1">
    <property type="entry name" value="DOMAIN PROTEIN, PUTATIVE (AFU_ORTHOLOGUE AFUA_3G10980)-RELATED"/>
    <property type="match status" value="1"/>
</dbReference>
<keyword evidence="1" id="KW-0812">Transmembrane</keyword>
<organism evidence="3 4">
    <name type="scientific">Marinicauda pacifica</name>
    <dbReference type="NCBI Taxonomy" id="1133559"/>
    <lineage>
        <taxon>Bacteria</taxon>
        <taxon>Pseudomonadati</taxon>
        <taxon>Pseudomonadota</taxon>
        <taxon>Alphaproteobacteria</taxon>
        <taxon>Maricaulales</taxon>
        <taxon>Maricaulaceae</taxon>
        <taxon>Marinicauda</taxon>
    </lineage>
</organism>
<evidence type="ECO:0000256" key="1">
    <source>
        <dbReference type="SAM" id="Phobius"/>
    </source>
</evidence>